<dbReference type="PANTHER" id="PTHR34295:SF1">
    <property type="entry name" value="BIOTIN TRANSPORTER BIOY"/>
    <property type="match status" value="1"/>
</dbReference>
<dbReference type="Proteomes" id="UP000602647">
    <property type="component" value="Unassembled WGS sequence"/>
</dbReference>
<reference evidence="4" key="1">
    <citation type="submission" date="2020-08" db="EMBL/GenBank/DDBJ databases">
        <title>Genome public.</title>
        <authorList>
            <person name="Liu C."/>
            <person name="Sun Q."/>
        </authorList>
    </citation>
    <scope>NUCLEOTIDE SEQUENCE</scope>
    <source>
        <strain evidence="4">BX12</strain>
    </source>
</reference>
<organism evidence="4 5">
    <name type="scientific">Zhenpiania hominis</name>
    <dbReference type="NCBI Taxonomy" id="2763644"/>
    <lineage>
        <taxon>Bacteria</taxon>
        <taxon>Bacillati</taxon>
        <taxon>Bacillota</taxon>
        <taxon>Clostridia</taxon>
        <taxon>Peptostreptococcales</taxon>
        <taxon>Anaerovoracaceae</taxon>
        <taxon>Zhenpiania</taxon>
    </lineage>
</organism>
<keyword evidence="2" id="KW-1003">Cell membrane</keyword>
<evidence type="ECO:0000256" key="3">
    <source>
        <dbReference type="SAM" id="Phobius"/>
    </source>
</evidence>
<feature type="transmembrane region" description="Helical" evidence="3">
    <location>
        <begin position="56"/>
        <end position="73"/>
    </location>
</feature>
<accession>A0A923SWE4</accession>
<keyword evidence="5" id="KW-1185">Reference proteome</keyword>
<keyword evidence="2 3" id="KW-0472">Membrane</keyword>
<keyword evidence="3" id="KW-0812">Transmembrane</keyword>
<comment type="similarity">
    <text evidence="1 2">Belongs to the BioY family.</text>
</comment>
<protein>
    <recommendedName>
        <fullName evidence="2">Biotin transporter</fullName>
    </recommendedName>
</protein>
<keyword evidence="3" id="KW-1133">Transmembrane helix</keyword>
<dbReference type="Pfam" id="PF02632">
    <property type="entry name" value="BioY"/>
    <property type="match status" value="1"/>
</dbReference>
<feature type="transmembrane region" description="Helical" evidence="3">
    <location>
        <begin position="79"/>
        <end position="98"/>
    </location>
</feature>
<evidence type="ECO:0000313" key="5">
    <source>
        <dbReference type="Proteomes" id="UP000602647"/>
    </source>
</evidence>
<dbReference type="GO" id="GO:0005886">
    <property type="term" value="C:plasma membrane"/>
    <property type="evidence" value="ECO:0007669"/>
    <property type="project" value="UniProtKB-SubCell"/>
</dbReference>
<name>A0A923SWE4_9FIRM</name>
<gene>
    <name evidence="4" type="ORF">H9L42_10495</name>
</gene>
<dbReference type="PIRSF" id="PIRSF016661">
    <property type="entry name" value="BioY"/>
    <property type="match status" value="1"/>
</dbReference>
<keyword evidence="2" id="KW-0813">Transport</keyword>
<feature type="transmembrane region" description="Helical" evidence="3">
    <location>
        <begin position="110"/>
        <end position="134"/>
    </location>
</feature>
<proteinExistence type="inferred from homology"/>
<sequence length="196" mass="21081">MIKSISIQNRILCGMFAALIAVGAFIRIPVPVVPFTLQFFFTTLAGMLLGPRLGMASVLVYLALGLAGLPIFAQGGGPGYVLVPSFGYLIGFAAGAFLTGKLAERSGPSFLRLLRAGLAGLAVVYSIGMLYYYLICEFVLGTPIAFWPLVLYCFLLAVPGDLVLCILCAILGKRMLVALRRNSPPPGRYLERRKNT</sequence>
<evidence type="ECO:0000256" key="2">
    <source>
        <dbReference type="PIRNR" id="PIRNR016661"/>
    </source>
</evidence>
<dbReference type="PANTHER" id="PTHR34295">
    <property type="entry name" value="BIOTIN TRANSPORTER BIOY"/>
    <property type="match status" value="1"/>
</dbReference>
<evidence type="ECO:0000256" key="1">
    <source>
        <dbReference type="ARBA" id="ARBA00010692"/>
    </source>
</evidence>
<feature type="transmembrane region" description="Helical" evidence="3">
    <location>
        <begin position="146"/>
        <end position="171"/>
    </location>
</feature>
<feature type="transmembrane region" description="Helical" evidence="3">
    <location>
        <begin position="7"/>
        <end position="26"/>
    </location>
</feature>
<dbReference type="GO" id="GO:0015225">
    <property type="term" value="F:biotin transmembrane transporter activity"/>
    <property type="evidence" value="ECO:0007669"/>
    <property type="project" value="UniProtKB-UniRule"/>
</dbReference>
<comment type="caution">
    <text evidence="4">The sequence shown here is derived from an EMBL/GenBank/DDBJ whole genome shotgun (WGS) entry which is preliminary data.</text>
</comment>
<evidence type="ECO:0000313" key="4">
    <source>
        <dbReference type="EMBL" id="MBC6680263.1"/>
    </source>
</evidence>
<comment type="subcellular location">
    <subcellularLocation>
        <location evidence="2">Cell membrane</location>
        <topology evidence="2">Multi-pass membrane protein</topology>
    </subcellularLocation>
</comment>
<dbReference type="EMBL" id="JACRYT010000011">
    <property type="protein sequence ID" value="MBC6680263.1"/>
    <property type="molecule type" value="Genomic_DNA"/>
</dbReference>
<dbReference type="Gene3D" id="1.10.1760.20">
    <property type="match status" value="1"/>
</dbReference>
<dbReference type="RefSeq" id="WP_187303362.1">
    <property type="nucleotide sequence ID" value="NZ_JACRYT010000011.1"/>
</dbReference>
<dbReference type="InterPro" id="IPR003784">
    <property type="entry name" value="BioY"/>
</dbReference>
<dbReference type="AlphaFoldDB" id="A0A923SWE4"/>